<dbReference type="KEGG" id="theu:HPC62_22975"/>
<protein>
    <submittedName>
        <fullName evidence="2">DUF4335 domain-containing protein</fullName>
    </submittedName>
</protein>
<evidence type="ECO:0000256" key="1">
    <source>
        <dbReference type="SAM" id="MobiDB-lite"/>
    </source>
</evidence>
<dbReference type="AlphaFoldDB" id="A0A6M8BD35"/>
<accession>A0A6M8BD35</accession>
<organism evidence="2 3">
    <name type="scientific">Thermoleptolyngbya sichuanensis A183</name>
    <dbReference type="NCBI Taxonomy" id="2737172"/>
    <lineage>
        <taxon>Bacteria</taxon>
        <taxon>Bacillati</taxon>
        <taxon>Cyanobacteriota</taxon>
        <taxon>Cyanophyceae</taxon>
        <taxon>Oculatellales</taxon>
        <taxon>Oculatellaceae</taxon>
        <taxon>Thermoleptolyngbya</taxon>
        <taxon>Thermoleptolyngbya sichuanensis</taxon>
    </lineage>
</organism>
<evidence type="ECO:0000313" key="2">
    <source>
        <dbReference type="EMBL" id="QKD84668.1"/>
    </source>
</evidence>
<proteinExistence type="predicted"/>
<dbReference type="EMBL" id="CP053661">
    <property type="protein sequence ID" value="QKD84668.1"/>
    <property type="molecule type" value="Genomic_DNA"/>
</dbReference>
<dbReference type="Proteomes" id="UP000505210">
    <property type="component" value="Chromosome"/>
</dbReference>
<feature type="compositionally biased region" description="Polar residues" evidence="1">
    <location>
        <begin position="240"/>
        <end position="256"/>
    </location>
</feature>
<keyword evidence="3" id="KW-1185">Reference proteome</keyword>
<feature type="compositionally biased region" description="Pro residues" evidence="1">
    <location>
        <begin position="301"/>
        <end position="330"/>
    </location>
</feature>
<sequence>MPPAVLRRYTPPTCTLEVRATGSALSRWTDQTVMKNVRFNLRFDDPRRPTEQQVEVQGDRRQLEALHATVSEYVARLLGSDAGLADEALLRLAPERSPLVAAVAQGLPEDKTPAQGLEIVNRDGVDLRVGAEDIQLKPLGLLAHELHLGTLAAGAAVDTVRLSTTQLVDLAEALDAYTAEAMAVDLPYAAGTRRSPEWLRVAAVAVLAVGVTGSIAKFVMDVNAPPSATVATENAEPSELSANQPAPEAYSTTTLPEATAQVPSPAALPSPPPIPTIPPGDTLPLPTPPAGAAPGQATLPQPVPAPQAAPVRPPAIPAAPPQAIPQPPAQRPAAAPAPVLLPEDPAAMARTGDSPAPTVMGLPGEHAETAGGSFAADSIQPDAAVRSAPSRLTTGSIPQVGEAQQYFQSRWQPPENLNRALEYRVIVAANGVVQQVVPLGEAAGIYVDRSGMPLMGETLVSPLPTGRRATLRVVLYPDGRVQTLLEGIE</sequence>
<reference evidence="2 3" key="1">
    <citation type="submission" date="2020-05" db="EMBL/GenBank/DDBJ databases">
        <title>Complete genome sequence of of a novel Thermoleptolyngbya strain isolated from hot springs of Ganzi, Sichuan China.</title>
        <authorList>
            <person name="Tang J."/>
            <person name="Daroch M."/>
            <person name="Li L."/>
            <person name="Waleron K."/>
            <person name="Waleron M."/>
            <person name="Waleron M."/>
        </authorList>
    </citation>
    <scope>NUCLEOTIDE SEQUENCE [LARGE SCALE GENOMIC DNA]</scope>
    <source>
        <strain evidence="2 3">PKUAC-SCTA183</strain>
    </source>
</reference>
<evidence type="ECO:0000313" key="3">
    <source>
        <dbReference type="Proteomes" id="UP000505210"/>
    </source>
</evidence>
<gene>
    <name evidence="2" type="ORF">HPC62_22975</name>
</gene>
<dbReference type="RefSeq" id="WP_172358682.1">
    <property type="nucleotide sequence ID" value="NZ_CP053661.1"/>
</dbReference>
<feature type="compositionally biased region" description="Pro residues" evidence="1">
    <location>
        <begin position="266"/>
        <end position="278"/>
    </location>
</feature>
<name>A0A6M8BD35_9CYAN</name>
<dbReference type="Pfam" id="PF14233">
    <property type="entry name" value="DUF4335"/>
    <property type="match status" value="1"/>
</dbReference>
<feature type="region of interest" description="Disordered" evidence="1">
    <location>
        <begin position="230"/>
        <end position="336"/>
    </location>
</feature>
<dbReference type="InterPro" id="IPR025569">
    <property type="entry name" value="DUF4335"/>
</dbReference>